<keyword evidence="9" id="KW-0028">Amino-acid biosynthesis</keyword>
<evidence type="ECO:0000256" key="5">
    <source>
        <dbReference type="ARBA" id="ARBA00022840"/>
    </source>
</evidence>
<dbReference type="EC" id="6.3.5.4" evidence="3"/>
<dbReference type="GO" id="GO:0005524">
    <property type="term" value="F:ATP binding"/>
    <property type="evidence" value="ECO:0007669"/>
    <property type="project" value="UniProtKB-KW"/>
</dbReference>
<evidence type="ECO:0000256" key="2">
    <source>
        <dbReference type="ARBA" id="ARBA00005752"/>
    </source>
</evidence>
<feature type="site" description="Important for beta-aspartyl-AMP intermediate formation" evidence="11">
    <location>
        <position position="385"/>
    </location>
</feature>
<dbReference type="SUPFAM" id="SSF56235">
    <property type="entry name" value="N-terminal nucleophile aminohydrolases (Ntn hydrolases)"/>
    <property type="match status" value="1"/>
</dbReference>
<evidence type="ECO:0000256" key="9">
    <source>
        <dbReference type="PIRSR" id="PIRSR001589-1"/>
    </source>
</evidence>
<dbReference type="RefSeq" id="WP_175433320.1">
    <property type="nucleotide sequence ID" value="NZ_CP021978.1"/>
</dbReference>
<feature type="binding site" evidence="10">
    <location>
        <begin position="383"/>
        <end position="384"/>
    </location>
    <ligand>
        <name>ATP</name>
        <dbReference type="ChEBI" id="CHEBI:30616"/>
    </ligand>
</feature>
<dbReference type="Gene3D" id="3.60.20.10">
    <property type="entry name" value="Glutamine Phosphoribosylpyrophosphate, subunit 1, domain 1"/>
    <property type="match status" value="1"/>
</dbReference>
<feature type="domain" description="Glutamine amidotransferase type-2" evidence="12">
    <location>
        <begin position="2"/>
        <end position="214"/>
    </location>
</feature>
<evidence type="ECO:0000256" key="6">
    <source>
        <dbReference type="ARBA" id="ARBA00022888"/>
    </source>
</evidence>
<evidence type="ECO:0000256" key="7">
    <source>
        <dbReference type="ARBA" id="ARBA00022962"/>
    </source>
</evidence>
<dbReference type="InterPro" id="IPR006426">
    <property type="entry name" value="Asn_synth_AEB"/>
</dbReference>
<proteinExistence type="inferred from homology"/>
<evidence type="ECO:0000256" key="8">
    <source>
        <dbReference type="ARBA" id="ARBA00048741"/>
    </source>
</evidence>
<sequence length="618" mass="68855">MCGMTGWVSFDRDLTQQRAQLDAMTQTMACRGPDAEGVWLDRHAALGHRRLAVIDIEGGTQPMSVPTDDGPVTIVYTGEVYNYTELRGELLRRGHRFETRSDTEVVLHGYLEWGEAVAERLNGMFAFAVWDSRAEKLVLIRDRMGVKPLYYSSTDDGVMFGSEPKAILANPLADRAVDLAGLRELVSFTQTPGSAVWCGMNEVVPGGLVTVDRSGLREHRYWTLSTRPHTDDRKTTIATVRELLEDIVSRQLVSDVPRCTLLSGGLDSSAITALAAAKLGRPGEHGEPGEKVRSFAVDFAGRENDFVADELRATTDAPYALEVAAHVGSQHESIVLDHAAIADPAVRRAVITARDSPLSLGDMDNSLYLLFKAIREQSTVALSGESADEVFGGYRWFFQPEAQAAQTFPWMAVFVSGARAQVSDRFNADITAALDLPAYIRDRYSDAVGEVERAEGESDHEMRMRVMCYLHLTRFVRMLLERKDRISMAVGLEVRVPFCDHRLVEYVYNTPWSLKTFDGREKSLLRAATADLLPESVLNRVKAPYPATLDPAYTGALLQQSKELLTTDDPVFGLVDRSWLEDITRQDSATMPIDVRNGMERVLDLSTWLDLYRPELRL</sequence>
<keyword evidence="7 9" id="KW-0315">Glutamine amidotransferase</keyword>
<dbReference type="PIRSF" id="PIRSF001589">
    <property type="entry name" value="Asn_synthetase_glu-h"/>
    <property type="match status" value="1"/>
</dbReference>
<dbReference type="PANTHER" id="PTHR43284:SF1">
    <property type="entry name" value="ASPARAGINE SYNTHETASE"/>
    <property type="match status" value="1"/>
</dbReference>
<reference evidence="13 14" key="1">
    <citation type="submission" date="2017-06" db="EMBL/GenBank/DDBJ databases">
        <title>Complete Genome Sequence of Streptomyces hawaiiensis NRRL 15010 and insights into acyldepsipeptides biosynthesis.</title>
        <authorList>
            <person name="Mariita R.M."/>
            <person name="Sello J.K."/>
        </authorList>
    </citation>
    <scope>NUCLEOTIDE SEQUENCE [LARGE SCALE GENOMIC DNA]</scope>
    <source>
        <strain evidence="13 14">ATCC 12236</strain>
    </source>
</reference>
<feature type="binding site" evidence="10">
    <location>
        <position position="261"/>
    </location>
    <ligand>
        <name>ATP</name>
        <dbReference type="ChEBI" id="CHEBI:30616"/>
    </ligand>
</feature>
<dbReference type="AlphaFoldDB" id="A0A6G5RFV4"/>
<name>A0A6G5RFV4_9ACTN</name>
<comment type="catalytic activity">
    <reaction evidence="8">
        <text>L-aspartate + L-glutamine + ATP + H2O = L-asparagine + L-glutamate + AMP + diphosphate + H(+)</text>
        <dbReference type="Rhea" id="RHEA:12228"/>
        <dbReference type="ChEBI" id="CHEBI:15377"/>
        <dbReference type="ChEBI" id="CHEBI:15378"/>
        <dbReference type="ChEBI" id="CHEBI:29985"/>
        <dbReference type="ChEBI" id="CHEBI:29991"/>
        <dbReference type="ChEBI" id="CHEBI:30616"/>
        <dbReference type="ChEBI" id="CHEBI:33019"/>
        <dbReference type="ChEBI" id="CHEBI:58048"/>
        <dbReference type="ChEBI" id="CHEBI:58359"/>
        <dbReference type="ChEBI" id="CHEBI:456215"/>
        <dbReference type="EC" id="6.3.5.4"/>
    </reaction>
</comment>
<dbReference type="EMBL" id="CP021978">
    <property type="protein sequence ID" value="QCD56699.1"/>
    <property type="molecule type" value="Genomic_DNA"/>
</dbReference>
<keyword evidence="6 9" id="KW-0061">Asparagine biosynthesis</keyword>
<feature type="binding site" evidence="10">
    <location>
        <position position="297"/>
    </location>
    <ligand>
        <name>ATP</name>
        <dbReference type="ChEBI" id="CHEBI:30616"/>
    </ligand>
</feature>
<keyword evidence="14" id="KW-1185">Reference proteome</keyword>
<evidence type="ECO:0000256" key="11">
    <source>
        <dbReference type="PIRSR" id="PIRSR001589-3"/>
    </source>
</evidence>
<feature type="binding site" evidence="10">
    <location>
        <position position="102"/>
    </location>
    <ligand>
        <name>L-glutamine</name>
        <dbReference type="ChEBI" id="CHEBI:58359"/>
    </ligand>
</feature>
<dbReference type="InterPro" id="IPR029055">
    <property type="entry name" value="Ntn_hydrolases_N"/>
</dbReference>
<comment type="pathway">
    <text evidence="1">Amino-acid biosynthesis; L-asparagine biosynthesis; L-asparagine from L-aspartate (L-Gln route): step 1/1.</text>
</comment>
<dbReference type="GO" id="GO:0006529">
    <property type="term" value="P:asparagine biosynthetic process"/>
    <property type="evidence" value="ECO:0007669"/>
    <property type="project" value="UniProtKB-KW"/>
</dbReference>
<dbReference type="GO" id="GO:0005829">
    <property type="term" value="C:cytosol"/>
    <property type="evidence" value="ECO:0007669"/>
    <property type="project" value="TreeGrafter"/>
</dbReference>
<dbReference type="Pfam" id="PF13537">
    <property type="entry name" value="GATase_7"/>
    <property type="match status" value="1"/>
</dbReference>
<dbReference type="PROSITE" id="PS51278">
    <property type="entry name" value="GATASE_TYPE_2"/>
    <property type="match status" value="1"/>
</dbReference>
<accession>A0A6G5RFV4</accession>
<protein>
    <recommendedName>
        <fullName evidence="3">asparagine synthase (glutamine-hydrolyzing)</fullName>
        <ecNumber evidence="3">6.3.5.4</ecNumber>
    </recommendedName>
</protein>
<dbReference type="InterPro" id="IPR014729">
    <property type="entry name" value="Rossmann-like_a/b/a_fold"/>
</dbReference>
<evidence type="ECO:0000313" key="14">
    <source>
        <dbReference type="Proteomes" id="UP000495940"/>
    </source>
</evidence>
<dbReference type="CDD" id="cd01991">
    <property type="entry name" value="Asn_synthase_B_C"/>
    <property type="match status" value="1"/>
</dbReference>
<dbReference type="Gene3D" id="3.40.50.620">
    <property type="entry name" value="HUPs"/>
    <property type="match status" value="1"/>
</dbReference>
<dbReference type="Pfam" id="PF00733">
    <property type="entry name" value="Asn_synthase"/>
    <property type="match status" value="1"/>
</dbReference>
<dbReference type="PANTHER" id="PTHR43284">
    <property type="entry name" value="ASPARAGINE SYNTHETASE (GLUTAMINE-HYDROLYZING)"/>
    <property type="match status" value="1"/>
</dbReference>
<keyword evidence="4 10" id="KW-0547">Nucleotide-binding</keyword>
<dbReference type="Proteomes" id="UP000495940">
    <property type="component" value="Chromosome"/>
</dbReference>
<dbReference type="CDD" id="cd00712">
    <property type="entry name" value="AsnB"/>
    <property type="match status" value="1"/>
</dbReference>
<dbReference type="SUPFAM" id="SSF52402">
    <property type="entry name" value="Adenine nucleotide alpha hydrolases-like"/>
    <property type="match status" value="1"/>
</dbReference>
<dbReference type="NCBIfam" id="TIGR01536">
    <property type="entry name" value="asn_synth_AEB"/>
    <property type="match status" value="1"/>
</dbReference>
<dbReference type="InterPro" id="IPR017932">
    <property type="entry name" value="GATase_2_dom"/>
</dbReference>
<evidence type="ECO:0000259" key="12">
    <source>
        <dbReference type="PROSITE" id="PS51278"/>
    </source>
</evidence>
<evidence type="ECO:0000256" key="1">
    <source>
        <dbReference type="ARBA" id="ARBA00005187"/>
    </source>
</evidence>
<evidence type="ECO:0000313" key="13">
    <source>
        <dbReference type="EMBL" id="QCD56699.1"/>
    </source>
</evidence>
<evidence type="ECO:0000256" key="4">
    <source>
        <dbReference type="ARBA" id="ARBA00022741"/>
    </source>
</evidence>
<dbReference type="InterPro" id="IPR051786">
    <property type="entry name" value="ASN_synthetase/amidase"/>
</dbReference>
<dbReference type="InterPro" id="IPR001962">
    <property type="entry name" value="Asn_synthase"/>
</dbReference>
<dbReference type="InterPro" id="IPR033738">
    <property type="entry name" value="AsnB_N"/>
</dbReference>
<organism evidence="13 14">
    <name type="scientific">Streptomyces hawaiiensis</name>
    <dbReference type="NCBI Taxonomy" id="67305"/>
    <lineage>
        <taxon>Bacteria</taxon>
        <taxon>Bacillati</taxon>
        <taxon>Actinomycetota</taxon>
        <taxon>Actinomycetes</taxon>
        <taxon>Kitasatosporales</taxon>
        <taxon>Streptomycetaceae</taxon>
        <taxon>Streptomyces</taxon>
    </lineage>
</organism>
<evidence type="ECO:0000256" key="10">
    <source>
        <dbReference type="PIRSR" id="PIRSR001589-2"/>
    </source>
</evidence>
<gene>
    <name evidence="13" type="primary">asnB</name>
    <name evidence="13" type="ORF">CEB94_18895</name>
</gene>
<dbReference type="GO" id="GO:0004066">
    <property type="term" value="F:asparagine synthase (glutamine-hydrolyzing) activity"/>
    <property type="evidence" value="ECO:0007669"/>
    <property type="project" value="UniProtKB-EC"/>
</dbReference>
<feature type="active site" description="For GATase activity" evidence="9">
    <location>
        <position position="2"/>
    </location>
</feature>
<evidence type="ECO:0000256" key="3">
    <source>
        <dbReference type="ARBA" id="ARBA00012737"/>
    </source>
</evidence>
<comment type="similarity">
    <text evidence="2">Belongs to the asparagine synthetase family.</text>
</comment>
<keyword evidence="5 10" id="KW-0067">ATP-binding</keyword>
<dbReference type="KEGG" id="shaw:CEB94_18895"/>